<sequence>MENKKIEDGKSLTFNNLTEDNKLLNIYEIGQIWDEPPSRGFFHVLIRLPEFARLITLNCIVSGYNSEN</sequence>
<accession>A0A915ZMF5</accession>
<name>A0A915ZMF5_9GLOM</name>
<proteinExistence type="predicted"/>
<dbReference type="Proteomes" id="UP000684084">
    <property type="component" value="Unassembled WGS sequence"/>
</dbReference>
<evidence type="ECO:0000313" key="1">
    <source>
        <dbReference type="EMBL" id="CAB5379951.1"/>
    </source>
</evidence>
<gene>
    <name evidence="1" type="ORF">CHRIB12_LOCUS16881</name>
</gene>
<organism evidence="1 2">
    <name type="scientific">Rhizophagus irregularis</name>
    <dbReference type="NCBI Taxonomy" id="588596"/>
    <lineage>
        <taxon>Eukaryota</taxon>
        <taxon>Fungi</taxon>
        <taxon>Fungi incertae sedis</taxon>
        <taxon>Mucoromycota</taxon>
        <taxon>Glomeromycotina</taxon>
        <taxon>Glomeromycetes</taxon>
        <taxon>Glomerales</taxon>
        <taxon>Glomeraceae</taxon>
        <taxon>Rhizophagus</taxon>
    </lineage>
</organism>
<dbReference type="EMBL" id="CAGKOT010000041">
    <property type="protein sequence ID" value="CAB5379951.1"/>
    <property type="molecule type" value="Genomic_DNA"/>
</dbReference>
<evidence type="ECO:0000313" key="2">
    <source>
        <dbReference type="Proteomes" id="UP000684084"/>
    </source>
</evidence>
<dbReference type="AlphaFoldDB" id="A0A915ZMF5"/>
<protein>
    <submittedName>
        <fullName evidence="1">Uncharacterized protein</fullName>
    </submittedName>
</protein>
<comment type="caution">
    <text evidence="1">The sequence shown here is derived from an EMBL/GenBank/DDBJ whole genome shotgun (WGS) entry which is preliminary data.</text>
</comment>
<reference evidence="1" key="1">
    <citation type="submission" date="2020-05" db="EMBL/GenBank/DDBJ databases">
        <authorList>
            <person name="Rincon C."/>
            <person name="Sanders R I."/>
            <person name="Robbins C."/>
            <person name="Chaturvedi A."/>
        </authorList>
    </citation>
    <scope>NUCLEOTIDE SEQUENCE</scope>
    <source>
        <strain evidence="1">CHB12</strain>
    </source>
</reference>
<dbReference type="OrthoDB" id="2304312at2759"/>